<accession>A0A445DFJ3</accession>
<evidence type="ECO:0008006" key="4">
    <source>
        <dbReference type="Google" id="ProtNLM"/>
    </source>
</evidence>
<feature type="compositionally biased region" description="Polar residues" evidence="1">
    <location>
        <begin position="60"/>
        <end position="73"/>
    </location>
</feature>
<reference evidence="2 3" key="1">
    <citation type="submission" date="2019-01" db="EMBL/GenBank/DDBJ databases">
        <title>Sequencing of cultivated peanut Arachis hypogaea provides insights into genome evolution and oil improvement.</title>
        <authorList>
            <person name="Chen X."/>
        </authorList>
    </citation>
    <scope>NUCLEOTIDE SEQUENCE [LARGE SCALE GENOMIC DNA]</scope>
    <source>
        <strain evidence="3">cv. Fuhuasheng</strain>
        <tissue evidence="2">Leaves</tissue>
    </source>
</reference>
<dbReference type="InterPro" id="IPR038765">
    <property type="entry name" value="Papain-like_cys_pep_sf"/>
</dbReference>
<dbReference type="Gene3D" id="3.40.395.10">
    <property type="entry name" value="Adenoviral Proteinase, Chain A"/>
    <property type="match status" value="1"/>
</dbReference>
<feature type="compositionally biased region" description="Basic and acidic residues" evidence="1">
    <location>
        <begin position="204"/>
        <end position="222"/>
    </location>
</feature>
<feature type="region of interest" description="Disordered" evidence="1">
    <location>
        <begin position="116"/>
        <end position="141"/>
    </location>
</feature>
<dbReference type="Proteomes" id="UP000289738">
    <property type="component" value="Chromosome A04"/>
</dbReference>
<dbReference type="SUPFAM" id="SSF54001">
    <property type="entry name" value="Cysteine proteinases"/>
    <property type="match status" value="1"/>
</dbReference>
<keyword evidence="3" id="KW-1185">Reference proteome</keyword>
<evidence type="ECO:0000256" key="1">
    <source>
        <dbReference type="SAM" id="MobiDB-lite"/>
    </source>
</evidence>
<name>A0A445DFJ3_ARAHY</name>
<feature type="region of interest" description="Disordered" evidence="1">
    <location>
        <begin position="202"/>
        <end position="222"/>
    </location>
</feature>
<dbReference type="EMBL" id="SDMP01000004">
    <property type="protein sequence ID" value="RYR61951.1"/>
    <property type="molecule type" value="Genomic_DNA"/>
</dbReference>
<evidence type="ECO:0000313" key="2">
    <source>
        <dbReference type="EMBL" id="RYR61951.1"/>
    </source>
</evidence>
<sequence length="487" mass="55281">MFFYACIVISEIETEDLDEFLRENNEKSATEGEKEVDLRSTEGHYVSSEIIPDVNLGSDDPSSQGHTEQSSVNKPAESMLSLFKENMIVVREETQSEGLAIVPIQVCLPLSQITSMPENEQTPETENEPTPLLQIEGTTKSNPAPEDAAALMMMARTASYPRRSSNAGGGVNARKREGKTPETPKLLEQLGDLVHKIVSGGVTTKEKSPQIPTESDRESFEKFETPARTNELTSDMKEKCYLWAIRVKKYANGLTNEFDTVCTLQVQDKYILSKVHLASLAAETHIEAEIVSAMCFILNQQNIKRFQEEVYCLPPNIVNMAIVNHPEGVFLNAKTNRPFRVKDYPMFIPFLDLKKLASHRYGYVISQIRVYAGGPPLKTSDKDREIELPYLNISGQNTSYDCAIYIMKWLEIFQPENIKRLKYEWKNWTQDEVDYFRVEYASRILFHEMNQNKAETIRGSNAIRLSKPSSLLLSPYCQIDSNDIETD</sequence>
<comment type="caution">
    <text evidence="2">The sequence shown here is derived from an EMBL/GenBank/DDBJ whole genome shotgun (WGS) entry which is preliminary data.</text>
</comment>
<proteinExistence type="predicted"/>
<evidence type="ECO:0000313" key="3">
    <source>
        <dbReference type="Proteomes" id="UP000289738"/>
    </source>
</evidence>
<organism evidence="2 3">
    <name type="scientific">Arachis hypogaea</name>
    <name type="common">Peanut</name>
    <dbReference type="NCBI Taxonomy" id="3818"/>
    <lineage>
        <taxon>Eukaryota</taxon>
        <taxon>Viridiplantae</taxon>
        <taxon>Streptophyta</taxon>
        <taxon>Embryophyta</taxon>
        <taxon>Tracheophyta</taxon>
        <taxon>Spermatophyta</taxon>
        <taxon>Magnoliopsida</taxon>
        <taxon>eudicotyledons</taxon>
        <taxon>Gunneridae</taxon>
        <taxon>Pentapetalae</taxon>
        <taxon>rosids</taxon>
        <taxon>fabids</taxon>
        <taxon>Fabales</taxon>
        <taxon>Fabaceae</taxon>
        <taxon>Papilionoideae</taxon>
        <taxon>50 kb inversion clade</taxon>
        <taxon>dalbergioids sensu lato</taxon>
        <taxon>Dalbergieae</taxon>
        <taxon>Pterocarpus clade</taxon>
        <taxon>Arachis</taxon>
    </lineage>
</organism>
<protein>
    <recommendedName>
        <fullName evidence="4">Ubiquitin-like protease family profile domain-containing protein</fullName>
    </recommendedName>
</protein>
<gene>
    <name evidence="2" type="ORF">Ahy_A04g019227</name>
</gene>
<feature type="region of interest" description="Disordered" evidence="1">
    <location>
        <begin position="47"/>
        <end position="76"/>
    </location>
</feature>
<dbReference type="AlphaFoldDB" id="A0A445DFJ3"/>
<feature type="region of interest" description="Disordered" evidence="1">
    <location>
        <begin position="160"/>
        <end position="180"/>
    </location>
</feature>